<dbReference type="Proteomes" id="UP000285379">
    <property type="component" value="Unassembled WGS sequence"/>
</dbReference>
<dbReference type="AlphaFoldDB" id="A0A1Q6JRI3"/>
<evidence type="ECO:0000313" key="2">
    <source>
        <dbReference type="EMBL" id="RGV08825.1"/>
    </source>
</evidence>
<comment type="caution">
    <text evidence="1">The sequence shown here is derived from an EMBL/GenBank/DDBJ whole genome shotgun (WGS) entry which is preliminary data.</text>
</comment>
<dbReference type="EMBL" id="QRYT01000024">
    <property type="protein sequence ID" value="RGV08825.1"/>
    <property type="molecule type" value="Genomic_DNA"/>
</dbReference>
<evidence type="ECO:0000313" key="4">
    <source>
        <dbReference type="Proteomes" id="UP000285379"/>
    </source>
</evidence>
<evidence type="ECO:0000313" key="1">
    <source>
        <dbReference type="EMBL" id="OKZ55705.1"/>
    </source>
</evidence>
<organism evidence="1 3">
    <name type="scientific">Phocaeicola vulgatus</name>
    <name type="common">Bacteroides vulgatus</name>
    <dbReference type="NCBI Taxonomy" id="821"/>
    <lineage>
        <taxon>Bacteria</taxon>
        <taxon>Pseudomonadati</taxon>
        <taxon>Bacteroidota</taxon>
        <taxon>Bacteroidia</taxon>
        <taxon>Bacteroidales</taxon>
        <taxon>Bacteroidaceae</taxon>
        <taxon>Phocaeicola</taxon>
    </lineage>
</organism>
<reference evidence="1 3" key="1">
    <citation type="journal article" date="2016" name="Nat. Biotechnol.">
        <title>Measurement of bacterial replication rates in microbial communities.</title>
        <authorList>
            <person name="Brown C.T."/>
            <person name="Olm M.R."/>
            <person name="Thomas B.C."/>
            <person name="Banfield J.F."/>
        </authorList>
    </citation>
    <scope>NUCLEOTIDE SEQUENCE [LARGE SCALE GENOMIC DNA]</scope>
    <source>
        <strain evidence="1">42_262</strain>
    </source>
</reference>
<name>A0A1Q6JRI3_PHOVU</name>
<reference evidence="2 4" key="2">
    <citation type="submission" date="2018-08" db="EMBL/GenBank/DDBJ databases">
        <title>A genome reference for cultivated species of the human gut microbiota.</title>
        <authorList>
            <person name="Zou Y."/>
            <person name="Xue W."/>
            <person name="Luo G."/>
        </authorList>
    </citation>
    <scope>NUCLEOTIDE SEQUENCE [LARGE SCALE GENOMIC DNA]</scope>
    <source>
        <strain evidence="2 4">AF14-8</strain>
    </source>
</reference>
<sequence>MFFKVLIFSKLPSIGMKGRWEKVWNMGNILWNYSTWPMGEWGIYCKVVPYWNSRGNSLTVQ</sequence>
<evidence type="ECO:0000313" key="3">
    <source>
        <dbReference type="Proteomes" id="UP000186631"/>
    </source>
</evidence>
<dbReference type="EMBL" id="MNQV01000014">
    <property type="protein sequence ID" value="OKZ55705.1"/>
    <property type="molecule type" value="Genomic_DNA"/>
</dbReference>
<proteinExistence type="predicted"/>
<gene>
    <name evidence="1" type="ORF">BHV80_00170</name>
    <name evidence="2" type="ORF">DWW27_10985</name>
</gene>
<dbReference type="Proteomes" id="UP000186631">
    <property type="component" value="Unassembled WGS sequence"/>
</dbReference>
<accession>A0A1Q6JRI3</accession>
<protein>
    <submittedName>
        <fullName evidence="1">Uncharacterized protein</fullName>
    </submittedName>
</protein>